<proteinExistence type="predicted"/>
<reference evidence="1" key="1">
    <citation type="submission" date="2018-01" db="EMBL/GenBank/DDBJ databases">
        <title>An insight into the sialome of Amazonian anophelines.</title>
        <authorList>
            <person name="Ribeiro J.M."/>
            <person name="Scarpassa V."/>
            <person name="Calvo E."/>
        </authorList>
    </citation>
    <scope>NUCLEOTIDE SEQUENCE</scope>
    <source>
        <tissue evidence="1">Salivary glands</tissue>
    </source>
</reference>
<name>A0A2M4B2L9_9DIPT</name>
<organism evidence="1">
    <name type="scientific">Anopheles triannulatus</name>
    <dbReference type="NCBI Taxonomy" id="58253"/>
    <lineage>
        <taxon>Eukaryota</taxon>
        <taxon>Metazoa</taxon>
        <taxon>Ecdysozoa</taxon>
        <taxon>Arthropoda</taxon>
        <taxon>Hexapoda</taxon>
        <taxon>Insecta</taxon>
        <taxon>Pterygota</taxon>
        <taxon>Neoptera</taxon>
        <taxon>Endopterygota</taxon>
        <taxon>Diptera</taxon>
        <taxon>Nematocera</taxon>
        <taxon>Culicoidea</taxon>
        <taxon>Culicidae</taxon>
        <taxon>Anophelinae</taxon>
        <taxon>Anopheles</taxon>
    </lineage>
</organism>
<evidence type="ECO:0000313" key="1">
    <source>
        <dbReference type="EMBL" id="MBW47303.1"/>
    </source>
</evidence>
<dbReference type="EMBL" id="GGFK01013982">
    <property type="protein sequence ID" value="MBW47303.1"/>
    <property type="molecule type" value="Transcribed_RNA"/>
</dbReference>
<sequence>MRITLHRVVRCSFWRITLTKRFCQRLETTVAYRQLRDYNPTCMIMKPAIWYEPPSVPSRRMKSFSATIRPNDCAICCPTRTCAT</sequence>
<protein>
    <submittedName>
        <fullName evidence="1">Putative secreted protein</fullName>
    </submittedName>
</protein>
<dbReference type="AlphaFoldDB" id="A0A2M4B2L9"/>
<accession>A0A2M4B2L9</accession>